<feature type="domain" description="C2" evidence="4">
    <location>
        <begin position="1"/>
        <end position="108"/>
    </location>
</feature>
<gene>
    <name evidence="6" type="ORF">GSOID_T00012843001</name>
    <name evidence="7" type="ORF">GSOID_T00031647001</name>
</gene>
<reference evidence="6" key="1">
    <citation type="journal article" date="2010" name="Science">
        <title>Plasticity of animal genome architecture unmasked by rapid evolution of a pelagic tunicate.</title>
        <authorList>
            <person name="Denoeud F."/>
            <person name="Henriet S."/>
            <person name="Mungpakdee S."/>
            <person name="Aury J.M."/>
            <person name="Da Silva C."/>
            <person name="Brinkmann H."/>
            <person name="Mikhaleva J."/>
            <person name="Olsen L.C."/>
            <person name="Jubin C."/>
            <person name="Canestro C."/>
            <person name="Bouquet J.M."/>
            <person name="Danks G."/>
            <person name="Poulain J."/>
            <person name="Campsteijn C."/>
            <person name="Adamski M."/>
            <person name="Cross I."/>
            <person name="Yadetie F."/>
            <person name="Muffato M."/>
            <person name="Louis A."/>
            <person name="Butcher S."/>
            <person name="Tsagkogeorga G."/>
            <person name="Konrad A."/>
            <person name="Singh S."/>
            <person name="Jensen M.F."/>
            <person name="Cong E.H."/>
            <person name="Eikeseth-Otteraa H."/>
            <person name="Noel B."/>
            <person name="Anthouard V."/>
            <person name="Porcel B.M."/>
            <person name="Kachouri-Lafond R."/>
            <person name="Nishino A."/>
            <person name="Ugolini M."/>
            <person name="Chourrout P."/>
            <person name="Nishida H."/>
            <person name="Aasland R."/>
            <person name="Huzurbazar S."/>
            <person name="Westhof E."/>
            <person name="Delsuc F."/>
            <person name="Lehrach H."/>
            <person name="Reinhardt R."/>
            <person name="Weissenbach J."/>
            <person name="Roy S.W."/>
            <person name="Artiguenave F."/>
            <person name="Postlethwait J.H."/>
            <person name="Manak J.R."/>
            <person name="Thompson E.M."/>
            <person name="Jaillon O."/>
            <person name="Du Pasquier L."/>
            <person name="Boudinot P."/>
            <person name="Liberles D.A."/>
            <person name="Volff J.N."/>
            <person name="Philippe H."/>
            <person name="Lenhard B."/>
            <person name="Roest Crollius H."/>
            <person name="Wincker P."/>
            <person name="Chourrout D."/>
        </authorList>
    </citation>
    <scope>NUCLEOTIDE SEQUENCE [LARGE SCALE GENOMIC DNA]</scope>
</reference>
<dbReference type="InParanoid" id="E4XJP2"/>
<evidence type="ECO:0000313" key="6">
    <source>
        <dbReference type="EMBL" id="CBY10685.1"/>
    </source>
</evidence>
<keyword evidence="2" id="KW-0653">Protein transport</keyword>
<protein>
    <submittedName>
        <fullName evidence="6">Uncharacterized protein</fullName>
    </submittedName>
</protein>
<organism evidence="6">
    <name type="scientific">Oikopleura dioica</name>
    <name type="common">Tunicate</name>
    <dbReference type="NCBI Taxonomy" id="34765"/>
    <lineage>
        <taxon>Eukaryota</taxon>
        <taxon>Metazoa</taxon>
        <taxon>Chordata</taxon>
        <taxon>Tunicata</taxon>
        <taxon>Appendicularia</taxon>
        <taxon>Copelata</taxon>
        <taxon>Oikopleuridae</taxon>
        <taxon>Oikopleura</taxon>
    </lineage>
</organism>
<dbReference type="AlphaFoldDB" id="E4XJP2"/>
<dbReference type="Gene3D" id="1.20.5.2440">
    <property type="match status" value="1"/>
</dbReference>
<dbReference type="SUPFAM" id="SSF49562">
    <property type="entry name" value="C2 domain (Calcium/lipid-binding domain, CaLB)"/>
    <property type="match status" value="1"/>
</dbReference>
<evidence type="ECO:0000259" key="4">
    <source>
        <dbReference type="PROSITE" id="PS50004"/>
    </source>
</evidence>
<proteinExistence type="predicted"/>
<sequence length="287" mass="32219">MTNGKLKITVDKAFDLQGDAIPENLFCLFEFDGKGLATESNPVRSGTSVRWNEEAEFDIKKTANLRVQVCTKEGKGKLDDHKLFGRAKYAVCFDRSESSVKDVPELELKSKSGKYRGKISMRISIPSNPKVLGNAKKSSEAEMVTKTNTSLNASMGSRDRSLSMIDLSANSAQPIPRNPFGVEDSSDDPADSKKGIIQKLKTATFGGFKRSKSIKKKTVEEGRPKERVIFEDDPLEKANDLLEAKNRELRYAVKMKDMEIRDLKRYIDNLLLKIMENKPDLLLGDRY</sequence>
<evidence type="ECO:0000256" key="3">
    <source>
        <dbReference type="SAM" id="MobiDB-lite"/>
    </source>
</evidence>
<dbReference type="InterPro" id="IPR019018">
    <property type="entry name" value="Rab-bd_FIP-RBD"/>
</dbReference>
<name>E4XJP2_OIKDI</name>
<feature type="region of interest" description="Disordered" evidence="3">
    <location>
        <begin position="171"/>
        <end position="192"/>
    </location>
</feature>
<evidence type="ECO:0000256" key="1">
    <source>
        <dbReference type="ARBA" id="ARBA00022448"/>
    </source>
</evidence>
<dbReference type="SUPFAM" id="SSF144270">
    <property type="entry name" value="Eferin C-derminal domain-like"/>
    <property type="match status" value="1"/>
</dbReference>
<dbReference type="OrthoDB" id="8956628at2759"/>
<keyword evidence="8" id="KW-1185">Reference proteome</keyword>
<accession>E4XJP2</accession>
<dbReference type="Gene3D" id="2.60.40.150">
    <property type="entry name" value="C2 domain"/>
    <property type="match status" value="1"/>
</dbReference>
<dbReference type="Pfam" id="PF09457">
    <property type="entry name" value="RBD-FIP"/>
    <property type="match status" value="1"/>
</dbReference>
<dbReference type="PROSITE" id="PS50004">
    <property type="entry name" value="C2"/>
    <property type="match status" value="1"/>
</dbReference>
<evidence type="ECO:0000313" key="8">
    <source>
        <dbReference type="Proteomes" id="UP000001307"/>
    </source>
</evidence>
<feature type="domain" description="FIP-RBD" evidence="5">
    <location>
        <begin position="223"/>
        <end position="285"/>
    </location>
</feature>
<evidence type="ECO:0000259" key="5">
    <source>
        <dbReference type="PROSITE" id="PS51511"/>
    </source>
</evidence>
<dbReference type="InterPro" id="IPR035892">
    <property type="entry name" value="C2_domain_sf"/>
</dbReference>
<dbReference type="InterPro" id="IPR000008">
    <property type="entry name" value="C2_dom"/>
</dbReference>
<evidence type="ECO:0000256" key="2">
    <source>
        <dbReference type="ARBA" id="ARBA00022927"/>
    </source>
</evidence>
<dbReference type="EMBL" id="FN653061">
    <property type="protein sequence ID" value="CBY10685.1"/>
    <property type="molecule type" value="Genomic_DNA"/>
</dbReference>
<dbReference type="EMBL" id="FN655142">
    <property type="protein sequence ID" value="CBY38137.1"/>
    <property type="molecule type" value="Genomic_DNA"/>
</dbReference>
<dbReference type="Proteomes" id="UP000011014">
    <property type="component" value="Unassembled WGS sequence"/>
</dbReference>
<evidence type="ECO:0000313" key="7">
    <source>
        <dbReference type="EMBL" id="CBY38137.1"/>
    </source>
</evidence>
<dbReference type="Proteomes" id="UP000001307">
    <property type="component" value="Unassembled WGS sequence"/>
</dbReference>
<keyword evidence="1" id="KW-0813">Transport</keyword>
<dbReference type="GO" id="GO:0015031">
    <property type="term" value="P:protein transport"/>
    <property type="evidence" value="ECO:0007669"/>
    <property type="project" value="UniProtKB-KW"/>
</dbReference>
<dbReference type="InterPro" id="IPR037245">
    <property type="entry name" value="FIP-RBD_C_sf"/>
</dbReference>
<dbReference type="PROSITE" id="PS51511">
    <property type="entry name" value="FIP_RBD"/>
    <property type="match status" value="1"/>
</dbReference>